<sequence length="102" mass="11845">MNSYSFETTMKFKNRGDMEKAEDWINANIKGLWALEFLGMQEEMSVDTGMRSNVLKVLFKFGRKEDFERFRSEYVLGKPTSPQKATTKAPEKPKGFFARLFG</sequence>
<accession>A0A255YYG3</accession>
<organism evidence="1 2">
    <name type="scientific">Niveispirillum lacus</name>
    <dbReference type="NCBI Taxonomy" id="1981099"/>
    <lineage>
        <taxon>Bacteria</taxon>
        <taxon>Pseudomonadati</taxon>
        <taxon>Pseudomonadota</taxon>
        <taxon>Alphaproteobacteria</taxon>
        <taxon>Rhodospirillales</taxon>
        <taxon>Azospirillaceae</taxon>
        <taxon>Niveispirillum</taxon>
    </lineage>
</organism>
<comment type="caution">
    <text evidence="1">The sequence shown here is derived from an EMBL/GenBank/DDBJ whole genome shotgun (WGS) entry which is preliminary data.</text>
</comment>
<gene>
    <name evidence="1" type="ORF">CHU95_15250</name>
</gene>
<keyword evidence="2" id="KW-1185">Reference proteome</keyword>
<reference evidence="1 2" key="1">
    <citation type="submission" date="2017-07" db="EMBL/GenBank/DDBJ databases">
        <title>Niveispirillum cyanobacteriorum sp. nov., isolated from cyanobacterial aggregates in a eutrophic lake.</title>
        <authorList>
            <person name="Cai H."/>
        </authorList>
    </citation>
    <scope>NUCLEOTIDE SEQUENCE [LARGE SCALE GENOMIC DNA]</scope>
    <source>
        <strain evidence="2">TH1-14</strain>
    </source>
</reference>
<evidence type="ECO:0000313" key="2">
    <source>
        <dbReference type="Proteomes" id="UP000216998"/>
    </source>
</evidence>
<dbReference type="EMBL" id="NOXU01000030">
    <property type="protein sequence ID" value="OYQ33705.1"/>
    <property type="molecule type" value="Genomic_DNA"/>
</dbReference>
<dbReference type="Proteomes" id="UP000216998">
    <property type="component" value="Unassembled WGS sequence"/>
</dbReference>
<dbReference type="RefSeq" id="WP_094457147.1">
    <property type="nucleotide sequence ID" value="NZ_NOXU01000030.1"/>
</dbReference>
<dbReference type="OrthoDB" id="7363178at2"/>
<name>A0A255YYG3_9PROT</name>
<protein>
    <submittedName>
        <fullName evidence="1">Uncharacterized protein</fullName>
    </submittedName>
</protein>
<proteinExistence type="predicted"/>
<evidence type="ECO:0000313" key="1">
    <source>
        <dbReference type="EMBL" id="OYQ33705.1"/>
    </source>
</evidence>
<dbReference type="AlphaFoldDB" id="A0A255YYG3"/>